<protein>
    <recommendedName>
        <fullName evidence="2">Peptidase S74 domain-containing protein</fullName>
    </recommendedName>
</protein>
<accession>A0A6C0CWQ0</accession>
<name>A0A6C0CWQ0_9ZZZZ</name>
<evidence type="ECO:0000313" key="3">
    <source>
        <dbReference type="EMBL" id="QHT08938.1"/>
    </source>
</evidence>
<proteinExistence type="predicted"/>
<dbReference type="AlphaFoldDB" id="A0A6C0CWQ0"/>
<evidence type="ECO:0000259" key="2">
    <source>
        <dbReference type="PROSITE" id="PS51688"/>
    </source>
</evidence>
<evidence type="ECO:0000256" key="1">
    <source>
        <dbReference type="SAM" id="MobiDB-lite"/>
    </source>
</evidence>
<feature type="region of interest" description="Disordered" evidence="1">
    <location>
        <begin position="1"/>
        <end position="29"/>
    </location>
</feature>
<sequence>MSFTSNSWKQSGGLNRNKTYQNVKSDQMTPSNLNITEKLGVENSTTPNISNFESSPTTFLYNFQNGQNFNNNIAYYSFNKPINNTGISNESLNPLLYIPSNFDLNYRGSGTSLSLVSSPFNQNATQFSQNAKTLISDICYNTQNIFGTDPGNSVSYAITVSSYIYISSDASNFCFFGMDNLNQDALTNNGNITTGISNESFYLWYPDNDGKATIYYTTISPASDQPYGFSSQVDIVLKDKWHALTLTLNGQYVYINQNGNTVFKRAFSVGTKVPNQPIAINLSSKSYDSNTNSIISNSATNYGNIQLLDYNIFNFSADPSTVQQISQFRDSIKTINNANEPNRNLYLNYTIGENINYLASKIIAGNGIGNNGSLTNFGEFNNFSIANFYDKTTFYGPVTFDSSTNIVYDSSINSTLEIYTLPGKAGTVTSSFLIENAGAVPGNSFNPTMVVYNGTSTQINPPLTTQGLVFSISGENVSVGDIFGSHTFDVSGSSNLNGNLTVSGSVGIGKLTPNSDYRLDMYGNLLLTAKGTGVSQQPTLTLQYDTSPYTYISSSSITDPTSSFSGQLTFQAGSFSFNNSIDVSGTGNFTDNLTVNNPNANSALIHVIGPGVGGTYVMYGLDTFSTSDFTPPRSGPAVQIRATDTGGFAANLSFWTAENALPVPEGEDVILQDAVERMTITTTGKVGIGTDTPGYTLDVSGTGNFTDNLTVNNNTEISGNLSANNVGPSSDNQLEPNVASAYLNSVSPFSSSSLSQLNMNGYMFTRAILNYNELNTSPTGLIFGTGNNTNQSDYLSLVTSGLTRLYILPGGTVGIGTTNPNNSYILDVNGNINVTGSITSTGSCSCSSYNTTSDLRLKENITDLDKSLEKICNIRGVSYNLKSDENKTKISGVIAQEVMEHIPEAVNNMDSEKLSVNYNSIIAHLIESVKELKREIEELKSKN</sequence>
<feature type="domain" description="Peptidase S74" evidence="2">
    <location>
        <begin position="853"/>
        <end position="943"/>
    </location>
</feature>
<organism evidence="3">
    <name type="scientific">viral metagenome</name>
    <dbReference type="NCBI Taxonomy" id="1070528"/>
    <lineage>
        <taxon>unclassified sequences</taxon>
        <taxon>metagenomes</taxon>
        <taxon>organismal metagenomes</taxon>
    </lineage>
</organism>
<dbReference type="PROSITE" id="PS51688">
    <property type="entry name" value="ICA"/>
    <property type="match status" value="1"/>
</dbReference>
<reference evidence="3" key="1">
    <citation type="journal article" date="2020" name="Nature">
        <title>Giant virus diversity and host interactions through global metagenomics.</title>
        <authorList>
            <person name="Schulz F."/>
            <person name="Roux S."/>
            <person name="Paez-Espino D."/>
            <person name="Jungbluth S."/>
            <person name="Walsh D.A."/>
            <person name="Denef V.J."/>
            <person name="McMahon K.D."/>
            <person name="Konstantinidis K.T."/>
            <person name="Eloe-Fadrosh E.A."/>
            <person name="Kyrpides N.C."/>
            <person name="Woyke T."/>
        </authorList>
    </citation>
    <scope>NUCLEOTIDE SEQUENCE</scope>
    <source>
        <strain evidence="3">GVMAG-M-3300023109-53</strain>
    </source>
</reference>
<dbReference type="Pfam" id="PF13884">
    <property type="entry name" value="Peptidase_S74"/>
    <property type="match status" value="1"/>
</dbReference>
<dbReference type="InterPro" id="IPR030392">
    <property type="entry name" value="S74_ICA"/>
</dbReference>
<dbReference type="EMBL" id="MN739504">
    <property type="protein sequence ID" value="QHT08938.1"/>
    <property type="molecule type" value="Genomic_DNA"/>
</dbReference>